<evidence type="ECO:0000256" key="6">
    <source>
        <dbReference type="ARBA" id="ARBA00023268"/>
    </source>
</evidence>
<name>A0A319BUR6_ASPVC</name>
<dbReference type="InterPro" id="IPR020841">
    <property type="entry name" value="PKS_Beta-ketoAc_synthase_dom"/>
</dbReference>
<sequence>MAPEREPIAIIGSASRFPGNATSPQKLWDLLIHPRNVGKVIPGDRFSVDGFWNADGSHHGTSNVTQSYFIEDDTRRFDANFFNINPREAAAIDPQHRLLLEVTYEALESAGLSIDILRGTPTGVYVGLMCADYLDVQLRDPETLAQYHATGTARSILSNRVSYFYDWKGPSVTVDTACSSSLVAVHQAVQALRQGECSAAMAAGVNLIFGPEMYIAESNLRMLSPTGKSRMWDASADGYARGEGVGVVILKRLGDALRDGDPIESVIRETAVNSDGRTNGLTMPSSASQADLIRQTYQRAGLDPTQASDRCQYFEAHGTGTPVGDPLEAEAIHSAFFPESDDGCQVQESQLYVGSIKTVVGHTEGAAGIAGLLKASLALQHEIIPPNLHFKRLNPNIVPFYDGLHVPTKPIPWPPAQVRRASVNSFGFGGTNAHCILEHYAPSVHGGAKEGSGKPVNEPAVGSPLISLPFSASSQSSLTRLIQQYAAFITAHPSVDLRAVSLALQKRSNLPFKHYVTGLSHNSILQQLQDPQWRPGPSGGGAEAHSSAILGVFTGQGAQWPTMGRELLLRPGPFTATIDRLDDILQQLPEPPTWSLRQEILADPDTSRCQQSTYAQPLTTAVQVALVDLLYSVGIRFSVVVGHSSGEIGAAYAAGCITAEAAITIAYYRGLYSPRADPEEGGPKRSMMAVGMAFNEATRFCTQREYAGKIFPAASNAPSSTTLAGDLFTLEFARDELTRQQKFARILRVDKAYHSPFMEPCAEPYMQALQAHNFPYRTSGPSCTWISSVHGFEMDCSSDCVSDSYWLKNLLQPVLFSDALSQAIRDHGPFTCAIEVGPHPALAGPAGQTFKALQQNVPTYLGALTRGENDVLRLSKCLGEVWKLCGPSSVDLRVFQNLINGEDGILPAMLPKILPSYPWDHERPYWRESRASKEYRTRAPSHELLGVCVEQSELFWRWRNILHPREVPWLQGHEFQGEMLFPAAGYCIMAMEAALRFSYPQPVRLLELHDLDIRRGISIDGSADGIELHCHLGPHSTRESKELSALGMVNLNFTCTAGHVDSSDALTTRFSTRVRLELGSPDLTVLPRKQQQSSGNSPVDIERFYGSMSQLGLNYTGPFHSLLASERRLFQASATVAHVPSSSSFMHPGVLDTCFQTLFVAFASPDDESLRTPHLPREIQSIRFNPAAIAHTHHPRGSPFQVESNVTKVTPPTRKTPSDMVGDIDVYTTAGDCVMQIESLRCVALAVTTEKDDRAMFHRTHWEIDINAGMVVSFDKPNTEYSTILKQFEAVARQAIDGTPPAIGDIVSPELQLIQKAISLHFAPPSEVPEAQTAFKAAQSRYWTTSAGAQRMQEYVVRTVKQVTHKYPRMRILFFLGGNDDVSVARRILDAIKGNYTSLILTDSSSETLKTTKERLKPYGDAVQVETLDFGSSPPGMLYDMVIVQNDVLGEKATSVTLEYCRRVLKAGGFLLFCSTTGRGKFAGCLQGRLVDDHKVNAEFERIWEALLQQSGFSGLDSVAYDTGNPHLHCHSLILSRAMDASLYPLQHPLAYPDQTTEAMDEDHVLIIGGHNGIGSQGLQALRGHLSKWKRGFTNVASLEDLGSYQSQNIPSHVLCLTDLDAPLFQNLGAEQFAALQRLFQEAHNVYWVTRGFKQGDPYSAMTVGLGRVVQTELQGLNLGFLDIDAVDEHGISQIAIRFAQFVDYGQHSHAVSAETSLWCQEREVSLENGLPYIPRVKHAQDMNARFNSAFRAIEQPLGLDASLAKQSDTASELEVVASVVARSAYALKLTNEVNAYLCIVNVKSTESDRLGLIISSSAEENVVVCKRDDILDIGPRQNHTISAPEILSILVALYISERVQASLCYSTTLVFTNDLLLLRVLAMSRESDQRALILATSDEGAMEWDKSIIYVHPHTPTRNLMSMVPQGVSKFINLDTEFQPLHDRLLAAIPRTCATHSAKDYLSERASIGHVFSQPQSSSDALNMLWTQWLIYSAALKSIMQPDTVVPRSLSACAVKSYAAQENPHVSVHRLDPSTILRRDATYLLVGMTGELGQSLCRWLVANGAQYLVIASRSVKPVSWHEELQRSTGCQLMTLPLDVCDMQALRLAHQTILQSMPPIAGVVNGAMVLADAIFVNMAYEDFIRVLEPKVRGSKNLDELFSQNELDFFIMLSSTASLIGNAGQSNYSAANMYMKALAEQRRQRGLAGSCFDIGMILGVGVVSRERVYEEPLRKAGLMPISEPDFHCMFTEAMWLGRPGMSVDSSPCFSTGLHVPPGTMRPAWYHDPRFSHFQVPEEDASRSPGARKDAAVTLGEQLQGTSELTAAEDLIQEAFVVRLQGLLQLTGPIEDMARALSELGIDSLLAIEIKTWFFQELGFQVSVMKILNGISVRGVCREAAEHVFRAKAAESDEGASIVESVKIQKAPETSTPRLQEDEATETVSTVARTQETPFSDTSSQTSHAVETPTSSQILPAAGLSIPTMASMSTEQEKIWFMLQSVNDPAMYNCTIQYELHGPLDRVRFQAAVTEVAQRHESLRTAYVTDPQDQVPRRVILGQPQITWREVGMNSDDKDVIATEFEALQTRAFDLAKGQTLAITILSHGPARHAIIFGYHHLIMDGVSWQMVLREFAAAYQDRQSLSPVVAQYSAFCSQEDLTREATTSAWNEGASSTVKDGQLADDLPLFPFARTGFRTRTRTSYETIRVSSYLGKEDASRVRSISSRTGATSFHIHLAAIQLLLQQTLEVDRFCLGIAHANRNDPRFEQVVGLMVEVVPLMFEPQQAQGFEDLVKDTRSRVLGALSQAHGSGKSSRPCDIVVNYIAGVTHDIMFDEAVLKYSTSEDARQPHDLVITVRDNPDGTTVITFGALEYLYHAHDVQLLLDLYVRLLGSVSLNSDLKLEQYRCLEPLCSKTPSQPPTSQAELSAIPKEPARLTQWIARIAATYPDTIALKDTNGGELNYAVMESRVRSIMDILLAIGVQPRAFVVVACGPTIDTVCAMLAIWRLGAVYVPADLEHGVERLSLILKDCSPAALVCRSKAGVEQFMADQGPQIVELKVPLPPPSPATLDYDRSTGQDPAILIYTSGTTGVPKGVLLSHDNLLCHFAAVQQVFPVEQPVVLQQSSHNFDASLFQICVSLLHGGTLVMTSNRQDPMELAELMVREKVSLTLGVTSEYALWLGEASSVLRKCTSWQYALCGGEIMSSGTVQGFSGLNIAGLRLINAYGPCEASVACTMGEIDYKRNDLYGSHDSIPVGQTLPSYAIHILDDQLRPVAAGWPGEICISGGAVSSSGYWNREDETSARFRVFNGIRIYRTGDYGRILPNGNLEYRGRLKGDSQIKLRGMRLELEEISSVLVQTSQGVLREAAVIVKGHPDPYLVAFVVFSTPDSPARVGSFLDTLRSSLPLPTYAKPTAITPIDRIPLTTSGKVDRTALARLEIHQQHSVSPTSGALNIIEMKLKELWQELLPATGLPITPQSNFFDLGGNSLQILRLQGRIRAITKVSVPVVHLFRCSTLSEMAQLIGAATSAHRASSPPPPAPTPSITIDWEAETAIPSSFDHPITILDPHIQSPSTPPREVILTGATGFYGTAILNHLLSLPTITRIHCLAIRPNADGSPRQLEHLTSPKVHLYSGDLSHPTLGLREAEVTHLASTVDCIIHNGADVSFLKLYSALRAANVGSTKFLFSLCTSRGVPFHYISTASVTSLSGKDEFLESSVASYPPPMDGSPSGHTVGYTASKWASEVFLEKASTRYTNVPVCIYRPTAITGEGNMTIAATSGGVIESVLDLSRRMRAIPETGSWRGYFDLIGVKKAAEMVVRRVVSGDDASGVGVQYSHVCGEKRFKASDLRMFLKKEEGVEFQQVGWKEWLDMAAEYGIDDGVAAYLEGLNGDSGGSRDLFFLPLLGGGLSGC</sequence>
<dbReference type="Gene3D" id="3.30.559.10">
    <property type="entry name" value="Chloramphenicol acetyltransferase-like domain"/>
    <property type="match status" value="1"/>
</dbReference>
<dbReference type="InterPro" id="IPR013120">
    <property type="entry name" value="FAR_NAD-bd"/>
</dbReference>
<dbReference type="InterPro" id="IPR014031">
    <property type="entry name" value="Ketoacyl_synth_C"/>
</dbReference>
<evidence type="ECO:0000313" key="13">
    <source>
        <dbReference type="EMBL" id="PYH75269.1"/>
    </source>
</evidence>
<dbReference type="InterPro" id="IPR000873">
    <property type="entry name" value="AMP-dep_synth/lig_dom"/>
</dbReference>
<dbReference type="Pfam" id="PF16197">
    <property type="entry name" value="KAsynt_C_assoc"/>
    <property type="match status" value="1"/>
</dbReference>
<dbReference type="EMBL" id="KZ821614">
    <property type="protein sequence ID" value="PYH75269.1"/>
    <property type="molecule type" value="Genomic_DNA"/>
</dbReference>
<dbReference type="InterPro" id="IPR001227">
    <property type="entry name" value="Ac_transferase_dom_sf"/>
</dbReference>
<dbReference type="SUPFAM" id="SSF52777">
    <property type="entry name" value="CoA-dependent acyltransferases"/>
    <property type="match status" value="2"/>
</dbReference>
<dbReference type="InterPro" id="IPR036736">
    <property type="entry name" value="ACP-like_sf"/>
</dbReference>
<dbReference type="PANTHER" id="PTHR43775:SF20">
    <property type="entry name" value="HYBRID PKS-NRPS SYNTHETASE APDA"/>
    <property type="match status" value="1"/>
</dbReference>
<keyword evidence="6" id="KW-0511">Multifunctional enzyme</keyword>
<dbReference type="InterPro" id="IPR009081">
    <property type="entry name" value="PP-bd_ACP"/>
</dbReference>
<dbReference type="SMART" id="SM00826">
    <property type="entry name" value="PKS_DH"/>
    <property type="match status" value="1"/>
</dbReference>
<dbReference type="InterPro" id="IPR016036">
    <property type="entry name" value="Malonyl_transacylase_ACP-bd"/>
</dbReference>
<organism evidence="13 14">
    <name type="scientific">Aspergillus vadensis (strain CBS 113365 / IMI 142717 / IBT 24658)</name>
    <dbReference type="NCBI Taxonomy" id="1448311"/>
    <lineage>
        <taxon>Eukaryota</taxon>
        <taxon>Fungi</taxon>
        <taxon>Dikarya</taxon>
        <taxon>Ascomycota</taxon>
        <taxon>Pezizomycotina</taxon>
        <taxon>Eurotiomycetes</taxon>
        <taxon>Eurotiomycetidae</taxon>
        <taxon>Eurotiales</taxon>
        <taxon>Aspergillaceae</taxon>
        <taxon>Aspergillus</taxon>
        <taxon>Aspergillus subgen. Circumdati</taxon>
    </lineage>
</organism>
<evidence type="ECO:0000313" key="14">
    <source>
        <dbReference type="Proteomes" id="UP000248405"/>
    </source>
</evidence>
<evidence type="ECO:0000256" key="5">
    <source>
        <dbReference type="ARBA" id="ARBA00022737"/>
    </source>
</evidence>
<evidence type="ECO:0000256" key="9">
    <source>
        <dbReference type="SAM" id="MobiDB-lite"/>
    </source>
</evidence>
<protein>
    <submittedName>
        <fullName evidence="13">Polyketide synthase</fullName>
    </submittedName>
</protein>
<dbReference type="Pfam" id="PF14765">
    <property type="entry name" value="PS-DH"/>
    <property type="match status" value="1"/>
</dbReference>
<dbReference type="Pfam" id="PF08659">
    <property type="entry name" value="KR"/>
    <property type="match status" value="1"/>
</dbReference>
<feature type="region of interest" description="Disordered" evidence="9">
    <location>
        <begin position="1193"/>
        <end position="1215"/>
    </location>
</feature>
<dbReference type="Pfam" id="PF00668">
    <property type="entry name" value="Condensation"/>
    <property type="match status" value="1"/>
</dbReference>
<dbReference type="Pfam" id="PF00550">
    <property type="entry name" value="PP-binding"/>
    <property type="match status" value="1"/>
</dbReference>
<dbReference type="SMART" id="SM00825">
    <property type="entry name" value="PKS_KS"/>
    <property type="match status" value="1"/>
</dbReference>
<dbReference type="SUPFAM" id="SSF55048">
    <property type="entry name" value="Probable ACP-binding domain of malonyl-CoA ACP transacylase"/>
    <property type="match status" value="1"/>
</dbReference>
<feature type="domain" description="Carrier" evidence="10">
    <location>
        <begin position="3449"/>
        <end position="3526"/>
    </location>
</feature>
<dbReference type="InterPro" id="IPR020807">
    <property type="entry name" value="PKS_DH"/>
</dbReference>
<dbReference type="Pfam" id="PF07993">
    <property type="entry name" value="NAD_binding_4"/>
    <property type="match status" value="1"/>
</dbReference>
<gene>
    <name evidence="13" type="ORF">BO88DRAFT_379300</name>
</gene>
<dbReference type="InterPro" id="IPR049552">
    <property type="entry name" value="PKS_DH_N"/>
</dbReference>
<dbReference type="Gene3D" id="3.40.47.10">
    <property type="match status" value="1"/>
</dbReference>
<evidence type="ECO:0000256" key="8">
    <source>
        <dbReference type="PROSITE-ProRule" id="PRU01363"/>
    </source>
</evidence>
<dbReference type="CDD" id="cd05930">
    <property type="entry name" value="A_NRPS"/>
    <property type="match status" value="1"/>
</dbReference>
<feature type="active site" description="Proton donor; for dehydratase activity" evidence="8">
    <location>
        <position position="1152"/>
    </location>
</feature>
<dbReference type="FunFam" id="3.40.47.10:FF:000019">
    <property type="entry name" value="Polyketide synthase type I"/>
    <property type="match status" value="1"/>
</dbReference>
<dbReference type="PROSITE" id="PS52004">
    <property type="entry name" value="KS3_2"/>
    <property type="match status" value="1"/>
</dbReference>
<comment type="similarity">
    <text evidence="7">In the C-terminal section; belongs to the NRP synthetase family.</text>
</comment>
<dbReference type="InterPro" id="IPR036291">
    <property type="entry name" value="NAD(P)-bd_dom_sf"/>
</dbReference>
<dbReference type="GO" id="GO:0044550">
    <property type="term" value="P:secondary metabolite biosynthetic process"/>
    <property type="evidence" value="ECO:0007669"/>
    <property type="project" value="TreeGrafter"/>
</dbReference>
<evidence type="ECO:0000256" key="2">
    <source>
        <dbReference type="ARBA" id="ARBA00022553"/>
    </source>
</evidence>
<keyword evidence="5" id="KW-0677">Repeat</keyword>
<keyword evidence="4" id="KW-0808">Transferase</keyword>
<dbReference type="SUPFAM" id="SSF51735">
    <property type="entry name" value="NAD(P)-binding Rossmann-fold domains"/>
    <property type="match status" value="3"/>
</dbReference>
<dbReference type="InterPro" id="IPR049900">
    <property type="entry name" value="PKS_mFAS_DH"/>
</dbReference>
<dbReference type="InterPro" id="IPR023213">
    <property type="entry name" value="CAT-like_dom_sf"/>
</dbReference>
<dbReference type="SMART" id="SM00827">
    <property type="entry name" value="PKS_AT"/>
    <property type="match status" value="1"/>
</dbReference>
<accession>A0A319BUR6</accession>
<dbReference type="InterPro" id="IPR042099">
    <property type="entry name" value="ANL_N_sf"/>
</dbReference>
<keyword evidence="1" id="KW-0596">Phosphopantetheine</keyword>
<feature type="region of interest" description="N-terminal hotdog fold" evidence="8">
    <location>
        <begin position="942"/>
        <end position="1081"/>
    </location>
</feature>
<feature type="compositionally biased region" description="Polar residues" evidence="9">
    <location>
        <begin position="2440"/>
        <end position="2469"/>
    </location>
</feature>
<dbReference type="Gene3D" id="3.30.300.30">
    <property type="match status" value="1"/>
</dbReference>
<dbReference type="RefSeq" id="XP_025569063.1">
    <property type="nucleotide sequence ID" value="XM_025704476.1"/>
</dbReference>
<dbReference type="Gene3D" id="3.40.50.720">
    <property type="entry name" value="NAD(P)-binding Rossmann-like Domain"/>
    <property type="match status" value="3"/>
</dbReference>
<dbReference type="InterPro" id="IPR013968">
    <property type="entry name" value="PKS_KR"/>
</dbReference>
<dbReference type="GO" id="GO:0031177">
    <property type="term" value="F:phosphopantetheine binding"/>
    <property type="evidence" value="ECO:0007669"/>
    <property type="project" value="InterPro"/>
</dbReference>
<dbReference type="CDD" id="cd00833">
    <property type="entry name" value="PKS"/>
    <property type="match status" value="1"/>
</dbReference>
<dbReference type="SMART" id="SM00822">
    <property type="entry name" value="PKS_KR"/>
    <property type="match status" value="1"/>
</dbReference>
<dbReference type="PROSITE" id="PS52019">
    <property type="entry name" value="PKS_MFAS_DH"/>
    <property type="match status" value="1"/>
</dbReference>
<keyword evidence="14" id="KW-1185">Reference proteome</keyword>
<dbReference type="InterPro" id="IPR057326">
    <property type="entry name" value="KR_dom"/>
</dbReference>
<reference evidence="13" key="1">
    <citation type="submission" date="2016-12" db="EMBL/GenBank/DDBJ databases">
        <title>The genomes of Aspergillus section Nigri reveals drivers in fungal speciation.</title>
        <authorList>
            <consortium name="DOE Joint Genome Institute"/>
            <person name="Vesth T.C."/>
            <person name="Nybo J."/>
            <person name="Theobald S."/>
            <person name="Brandl J."/>
            <person name="Frisvad J.C."/>
            <person name="Nielsen K.F."/>
            <person name="Lyhne E.K."/>
            <person name="Kogle M.E."/>
            <person name="Kuo A."/>
            <person name="Riley R."/>
            <person name="Clum A."/>
            <person name="Nolan M."/>
            <person name="Lipzen A."/>
            <person name="Salamov A."/>
            <person name="Henrissat B."/>
            <person name="Wiebenga A."/>
            <person name="De Vries R.P."/>
            <person name="Grigoriev I.V."/>
            <person name="Mortensen U.H."/>
            <person name="Andersen M.R."/>
            <person name="Baker S.E."/>
        </authorList>
    </citation>
    <scope>NUCLEOTIDE SEQUENCE [LARGE SCALE GENOMIC DNA]</scope>
    <source>
        <strain evidence="13">CBS 113365</strain>
    </source>
</reference>
<dbReference type="PROSITE" id="PS50075">
    <property type="entry name" value="CARRIER"/>
    <property type="match status" value="2"/>
</dbReference>
<evidence type="ECO:0000256" key="3">
    <source>
        <dbReference type="ARBA" id="ARBA00022598"/>
    </source>
</evidence>
<dbReference type="InterPro" id="IPR049551">
    <property type="entry name" value="PKS_DH_C"/>
</dbReference>
<dbReference type="Gene3D" id="3.10.129.110">
    <property type="entry name" value="Polyketide synthase dehydratase"/>
    <property type="match status" value="1"/>
</dbReference>
<feature type="domain" description="Carrier" evidence="10">
    <location>
        <begin position="2325"/>
        <end position="2402"/>
    </location>
</feature>
<dbReference type="SUPFAM" id="SSF52151">
    <property type="entry name" value="FabD/lysophospholipase-like"/>
    <property type="match status" value="1"/>
</dbReference>
<evidence type="ECO:0000259" key="10">
    <source>
        <dbReference type="PROSITE" id="PS50075"/>
    </source>
</evidence>
<feature type="domain" description="PKS/mFAS DH" evidence="12">
    <location>
        <begin position="942"/>
        <end position="1251"/>
    </location>
</feature>
<dbReference type="OrthoDB" id="329835at2759"/>
<dbReference type="SUPFAM" id="SSF53335">
    <property type="entry name" value="S-adenosyl-L-methionine-dependent methyltransferases"/>
    <property type="match status" value="1"/>
</dbReference>
<feature type="region of interest" description="C-terminal hotdog fold" evidence="8">
    <location>
        <begin position="1096"/>
        <end position="1251"/>
    </location>
</feature>
<dbReference type="Pfam" id="PF00698">
    <property type="entry name" value="Acyl_transf_1"/>
    <property type="match status" value="1"/>
</dbReference>
<dbReference type="GO" id="GO:0006633">
    <property type="term" value="P:fatty acid biosynthetic process"/>
    <property type="evidence" value="ECO:0007669"/>
    <property type="project" value="InterPro"/>
</dbReference>
<dbReference type="SUPFAM" id="SSF53901">
    <property type="entry name" value="Thiolase-like"/>
    <property type="match status" value="1"/>
</dbReference>
<keyword evidence="2" id="KW-0597">Phosphoprotein</keyword>
<dbReference type="InterPro" id="IPR042104">
    <property type="entry name" value="PKS_dehydratase_sf"/>
</dbReference>
<dbReference type="PROSITE" id="PS00606">
    <property type="entry name" value="KS3_1"/>
    <property type="match status" value="1"/>
</dbReference>
<dbReference type="Gene3D" id="3.40.50.12780">
    <property type="entry name" value="N-terminal domain of ligase-like"/>
    <property type="match status" value="1"/>
</dbReference>
<dbReference type="InterPro" id="IPR020806">
    <property type="entry name" value="PKS_PP-bd"/>
</dbReference>
<evidence type="ECO:0000256" key="1">
    <source>
        <dbReference type="ARBA" id="ARBA00022450"/>
    </source>
</evidence>
<dbReference type="SMART" id="SM00823">
    <property type="entry name" value="PKS_PP"/>
    <property type="match status" value="2"/>
</dbReference>
<dbReference type="Pfam" id="PF00109">
    <property type="entry name" value="ketoacyl-synt"/>
    <property type="match status" value="1"/>
</dbReference>
<dbReference type="PROSITE" id="PS00455">
    <property type="entry name" value="AMP_BINDING"/>
    <property type="match status" value="1"/>
</dbReference>
<dbReference type="InterPro" id="IPR029063">
    <property type="entry name" value="SAM-dependent_MTases_sf"/>
</dbReference>
<evidence type="ECO:0000259" key="11">
    <source>
        <dbReference type="PROSITE" id="PS52004"/>
    </source>
</evidence>
<feature type="compositionally biased region" description="Low complexity" evidence="9">
    <location>
        <begin position="1206"/>
        <end position="1215"/>
    </location>
</feature>
<dbReference type="InterPro" id="IPR050091">
    <property type="entry name" value="PKS_NRPS_Biosynth_Enz"/>
</dbReference>
<dbReference type="Pfam" id="PF21089">
    <property type="entry name" value="PKS_DH_N"/>
    <property type="match status" value="1"/>
</dbReference>
<dbReference type="Proteomes" id="UP000248405">
    <property type="component" value="Unassembled WGS sequence"/>
</dbReference>
<proteinExistence type="inferred from homology"/>
<dbReference type="InterPro" id="IPR020845">
    <property type="entry name" value="AMP-binding_CS"/>
</dbReference>
<feature type="domain" description="Ketosynthase family 3 (KS3)" evidence="11">
    <location>
        <begin position="5"/>
        <end position="439"/>
    </location>
</feature>
<dbReference type="InterPro" id="IPR016035">
    <property type="entry name" value="Acyl_Trfase/lysoPLipase"/>
</dbReference>
<dbReference type="InterPro" id="IPR001242">
    <property type="entry name" value="Condensation_dom"/>
</dbReference>
<evidence type="ECO:0000259" key="12">
    <source>
        <dbReference type="PROSITE" id="PS52019"/>
    </source>
</evidence>
<dbReference type="SUPFAM" id="SSF56801">
    <property type="entry name" value="Acetyl-CoA synthetase-like"/>
    <property type="match status" value="1"/>
</dbReference>
<dbReference type="PANTHER" id="PTHR43775">
    <property type="entry name" value="FATTY ACID SYNTHASE"/>
    <property type="match status" value="1"/>
</dbReference>
<dbReference type="Gene3D" id="3.40.366.10">
    <property type="entry name" value="Malonyl-Coenzyme A Acyl Carrier Protein, domain 2"/>
    <property type="match status" value="1"/>
</dbReference>
<dbReference type="InterPro" id="IPR018201">
    <property type="entry name" value="Ketoacyl_synth_AS"/>
</dbReference>
<evidence type="ECO:0000256" key="4">
    <source>
        <dbReference type="ARBA" id="ARBA00022679"/>
    </source>
</evidence>
<dbReference type="GO" id="GO:0004315">
    <property type="term" value="F:3-oxoacyl-[acyl-carrier-protein] synthase activity"/>
    <property type="evidence" value="ECO:0007669"/>
    <property type="project" value="InterPro"/>
</dbReference>
<dbReference type="Pfam" id="PF02801">
    <property type="entry name" value="Ketoacyl-synt_C"/>
    <property type="match status" value="1"/>
</dbReference>
<dbReference type="SUPFAM" id="SSF47336">
    <property type="entry name" value="ACP-like"/>
    <property type="match status" value="2"/>
</dbReference>
<keyword evidence="3" id="KW-0436">Ligase</keyword>
<feature type="region of interest" description="Disordered" evidence="9">
    <location>
        <begin position="2425"/>
        <end position="2469"/>
    </location>
</feature>
<evidence type="ECO:0000256" key="7">
    <source>
        <dbReference type="ARBA" id="ARBA00029443"/>
    </source>
</evidence>
<dbReference type="Pfam" id="PF00501">
    <property type="entry name" value="AMP-binding"/>
    <property type="match status" value="1"/>
</dbReference>
<dbReference type="Gene3D" id="3.30.559.30">
    <property type="entry name" value="Nonribosomal peptide synthetase, condensation domain"/>
    <property type="match status" value="1"/>
</dbReference>
<dbReference type="InterPro" id="IPR014030">
    <property type="entry name" value="Ketoacyl_synth_N"/>
</dbReference>
<feature type="active site" description="Proton acceptor; for dehydratase activity" evidence="8">
    <location>
        <position position="973"/>
    </location>
</feature>
<dbReference type="GO" id="GO:0004312">
    <property type="term" value="F:fatty acid synthase activity"/>
    <property type="evidence" value="ECO:0007669"/>
    <property type="project" value="TreeGrafter"/>
</dbReference>
<dbReference type="Gene3D" id="3.40.50.150">
    <property type="entry name" value="Vaccinia Virus protein VP39"/>
    <property type="match status" value="1"/>
</dbReference>
<dbReference type="InterPro" id="IPR016039">
    <property type="entry name" value="Thiolase-like"/>
</dbReference>
<dbReference type="Gene3D" id="1.10.1200.10">
    <property type="entry name" value="ACP-like"/>
    <property type="match status" value="1"/>
</dbReference>
<dbReference type="InterPro" id="IPR032821">
    <property type="entry name" value="PKS_assoc"/>
</dbReference>
<dbReference type="GO" id="GO:0016874">
    <property type="term" value="F:ligase activity"/>
    <property type="evidence" value="ECO:0007669"/>
    <property type="project" value="UniProtKB-KW"/>
</dbReference>
<dbReference type="InterPro" id="IPR045851">
    <property type="entry name" value="AMP-bd_C_sf"/>
</dbReference>
<dbReference type="GeneID" id="37209068"/>
<dbReference type="InterPro" id="IPR014043">
    <property type="entry name" value="Acyl_transferase_dom"/>
</dbReference>